<keyword evidence="2" id="KW-1185">Reference proteome</keyword>
<dbReference type="AlphaFoldDB" id="A0A8K0NW35"/>
<dbReference type="EMBL" id="KZ308175">
    <property type="protein sequence ID" value="KAG8223822.1"/>
    <property type="molecule type" value="Genomic_DNA"/>
</dbReference>
<dbReference type="Proteomes" id="UP000792457">
    <property type="component" value="Unassembled WGS sequence"/>
</dbReference>
<sequence length="107" mass="12495">MPSSLTARLMFGTKSKYPLYCVLWIIICRRKRNRKGVVRGCFHRTGEPWFGHRRLSWPGGTTMVRTRRESAKEFTRISIREFYTPCGFHNLNPVLGDVAKFNSQCPQ</sequence>
<accession>A0A8K0NW35</accession>
<proteinExistence type="predicted"/>
<name>A0A8K0NW35_LADFU</name>
<reference evidence="1" key="2">
    <citation type="submission" date="2017-10" db="EMBL/GenBank/DDBJ databases">
        <title>Ladona fulva Genome sequencing and assembly.</title>
        <authorList>
            <person name="Murali S."/>
            <person name="Richards S."/>
            <person name="Bandaranaike D."/>
            <person name="Bellair M."/>
            <person name="Blankenburg K."/>
            <person name="Chao H."/>
            <person name="Dinh H."/>
            <person name="Doddapaneni H."/>
            <person name="Dugan-Rocha S."/>
            <person name="Elkadiri S."/>
            <person name="Gnanaolivu R."/>
            <person name="Hernandez B."/>
            <person name="Skinner E."/>
            <person name="Javaid M."/>
            <person name="Lee S."/>
            <person name="Li M."/>
            <person name="Ming W."/>
            <person name="Munidasa M."/>
            <person name="Muniz J."/>
            <person name="Nguyen L."/>
            <person name="Hughes D."/>
            <person name="Osuji N."/>
            <person name="Pu L.-L."/>
            <person name="Puazo M."/>
            <person name="Qu C."/>
            <person name="Quiroz J."/>
            <person name="Raj R."/>
            <person name="Weissenberger G."/>
            <person name="Xin Y."/>
            <person name="Zou X."/>
            <person name="Han Y."/>
            <person name="Worley K."/>
            <person name="Muzny D."/>
            <person name="Gibbs R."/>
        </authorList>
    </citation>
    <scope>NUCLEOTIDE SEQUENCE</scope>
    <source>
        <strain evidence="1">Sampled in the wild</strain>
    </source>
</reference>
<protein>
    <submittedName>
        <fullName evidence="1">Uncharacterized protein</fullName>
    </submittedName>
</protein>
<comment type="caution">
    <text evidence="1">The sequence shown here is derived from an EMBL/GenBank/DDBJ whole genome shotgun (WGS) entry which is preliminary data.</text>
</comment>
<reference evidence="1" key="1">
    <citation type="submission" date="2013-04" db="EMBL/GenBank/DDBJ databases">
        <authorList>
            <person name="Qu J."/>
            <person name="Murali S.C."/>
            <person name="Bandaranaike D."/>
            <person name="Bellair M."/>
            <person name="Blankenburg K."/>
            <person name="Chao H."/>
            <person name="Dinh H."/>
            <person name="Doddapaneni H."/>
            <person name="Downs B."/>
            <person name="Dugan-Rocha S."/>
            <person name="Elkadiri S."/>
            <person name="Gnanaolivu R.D."/>
            <person name="Hernandez B."/>
            <person name="Javaid M."/>
            <person name="Jayaseelan J.C."/>
            <person name="Lee S."/>
            <person name="Li M."/>
            <person name="Ming W."/>
            <person name="Munidasa M."/>
            <person name="Muniz J."/>
            <person name="Nguyen L."/>
            <person name="Ongeri F."/>
            <person name="Osuji N."/>
            <person name="Pu L.-L."/>
            <person name="Puazo M."/>
            <person name="Qu C."/>
            <person name="Quiroz J."/>
            <person name="Raj R."/>
            <person name="Weissenberger G."/>
            <person name="Xin Y."/>
            <person name="Zou X."/>
            <person name="Han Y."/>
            <person name="Richards S."/>
            <person name="Worley K."/>
            <person name="Muzny D."/>
            <person name="Gibbs R."/>
        </authorList>
    </citation>
    <scope>NUCLEOTIDE SEQUENCE</scope>
    <source>
        <strain evidence="1">Sampled in the wild</strain>
    </source>
</reference>
<evidence type="ECO:0000313" key="2">
    <source>
        <dbReference type="Proteomes" id="UP000792457"/>
    </source>
</evidence>
<gene>
    <name evidence="1" type="ORF">J437_LFUL003710</name>
</gene>
<organism evidence="1 2">
    <name type="scientific">Ladona fulva</name>
    <name type="common">Scarce chaser dragonfly</name>
    <name type="synonym">Libellula fulva</name>
    <dbReference type="NCBI Taxonomy" id="123851"/>
    <lineage>
        <taxon>Eukaryota</taxon>
        <taxon>Metazoa</taxon>
        <taxon>Ecdysozoa</taxon>
        <taxon>Arthropoda</taxon>
        <taxon>Hexapoda</taxon>
        <taxon>Insecta</taxon>
        <taxon>Pterygota</taxon>
        <taxon>Palaeoptera</taxon>
        <taxon>Odonata</taxon>
        <taxon>Epiprocta</taxon>
        <taxon>Anisoptera</taxon>
        <taxon>Libelluloidea</taxon>
        <taxon>Libellulidae</taxon>
        <taxon>Ladona</taxon>
    </lineage>
</organism>
<evidence type="ECO:0000313" key="1">
    <source>
        <dbReference type="EMBL" id="KAG8223822.1"/>
    </source>
</evidence>